<gene>
    <name evidence="4" type="primary">MTH_209</name>
    <name evidence="4" type="ORF">CSHISOI_08975</name>
</gene>
<dbReference type="SUPFAM" id="SSF56784">
    <property type="entry name" value="HAD-like"/>
    <property type="match status" value="1"/>
</dbReference>
<dbReference type="AlphaFoldDB" id="A0A5Q4BHX6"/>
<keyword evidence="5" id="KW-1185">Reference proteome</keyword>
<sequence>MLIRLREHGFRLGIVTNGQLEDQLEKSDAIGVRHLVDNIITSEEAGCCKPDRRLFHLAIEALGATLQNSCMIGDSVDSDIRGGLECGIETILYSPVATDSKRVLFGTPVSVIRSMSQLPEHLNFSLPRFTPNIACQNSQVIAEGIGMDLITEPRHRLRLPKNTVLDLAKELSAVLAGISMESYVFAISRTEGMVRTVAKAASPISETAIRISYRGQDEQKDEPNTQVRFHITERLHSIRIDYETCILSSKACSEARLLDSLGLLQACCDNLMRDHPRAALRNLRSVMMILAEIAGIQASLVVEGEGIEL</sequence>
<dbReference type="GO" id="GO:0044281">
    <property type="term" value="P:small molecule metabolic process"/>
    <property type="evidence" value="ECO:0007669"/>
    <property type="project" value="UniProtKB-ARBA"/>
</dbReference>
<dbReference type="Proteomes" id="UP000326340">
    <property type="component" value="Unassembled WGS sequence"/>
</dbReference>
<keyword evidence="3" id="KW-0460">Magnesium</keyword>
<dbReference type="NCBIfam" id="TIGR01549">
    <property type="entry name" value="HAD-SF-IA-v1"/>
    <property type="match status" value="1"/>
</dbReference>
<dbReference type="InterPro" id="IPR036412">
    <property type="entry name" value="HAD-like_sf"/>
</dbReference>
<dbReference type="PANTHER" id="PTHR46470">
    <property type="entry name" value="N-ACYLNEURAMINATE-9-PHOSPHATASE"/>
    <property type="match status" value="1"/>
</dbReference>
<evidence type="ECO:0000256" key="1">
    <source>
        <dbReference type="ARBA" id="ARBA00001946"/>
    </source>
</evidence>
<dbReference type="InterPro" id="IPR006439">
    <property type="entry name" value="HAD-SF_hydro_IA"/>
</dbReference>
<protein>
    <submittedName>
        <fullName evidence="4">Glyceraldehyde 3-phosphate phosphatase</fullName>
    </submittedName>
</protein>
<proteinExistence type="predicted"/>
<dbReference type="InterPro" id="IPR051400">
    <property type="entry name" value="HAD-like_hydrolase"/>
</dbReference>
<evidence type="ECO:0000313" key="4">
    <source>
        <dbReference type="EMBL" id="TQN66542.1"/>
    </source>
</evidence>
<evidence type="ECO:0000313" key="5">
    <source>
        <dbReference type="Proteomes" id="UP000326340"/>
    </source>
</evidence>
<organism evidence="4 5">
    <name type="scientific">Colletotrichum shisoi</name>
    <dbReference type="NCBI Taxonomy" id="2078593"/>
    <lineage>
        <taxon>Eukaryota</taxon>
        <taxon>Fungi</taxon>
        <taxon>Dikarya</taxon>
        <taxon>Ascomycota</taxon>
        <taxon>Pezizomycotina</taxon>
        <taxon>Sordariomycetes</taxon>
        <taxon>Hypocreomycetidae</taxon>
        <taxon>Glomerellales</taxon>
        <taxon>Glomerellaceae</taxon>
        <taxon>Colletotrichum</taxon>
        <taxon>Colletotrichum destructivum species complex</taxon>
    </lineage>
</organism>
<dbReference type="Pfam" id="PF00702">
    <property type="entry name" value="Hydrolase"/>
    <property type="match status" value="1"/>
</dbReference>
<dbReference type="Gene3D" id="3.40.50.1000">
    <property type="entry name" value="HAD superfamily/HAD-like"/>
    <property type="match status" value="1"/>
</dbReference>
<dbReference type="GO" id="GO:0016791">
    <property type="term" value="F:phosphatase activity"/>
    <property type="evidence" value="ECO:0007669"/>
    <property type="project" value="UniProtKB-ARBA"/>
</dbReference>
<comment type="cofactor">
    <cofactor evidence="1">
        <name>Mg(2+)</name>
        <dbReference type="ChEBI" id="CHEBI:18420"/>
    </cofactor>
</comment>
<name>A0A5Q4BHX6_9PEZI</name>
<dbReference type="InterPro" id="IPR023214">
    <property type="entry name" value="HAD_sf"/>
</dbReference>
<evidence type="ECO:0000256" key="2">
    <source>
        <dbReference type="ARBA" id="ARBA00022801"/>
    </source>
</evidence>
<evidence type="ECO:0000256" key="3">
    <source>
        <dbReference type="ARBA" id="ARBA00022842"/>
    </source>
</evidence>
<dbReference type="EMBL" id="PUHP01001179">
    <property type="protein sequence ID" value="TQN66542.1"/>
    <property type="molecule type" value="Genomic_DNA"/>
</dbReference>
<reference evidence="4 5" key="1">
    <citation type="journal article" date="2019" name="Sci. Rep.">
        <title>Colletotrichum shisoi sp. nov., an anthracnose pathogen of Perilla frutescens in Japan: molecular phylogenetic, morphological and genomic evidence.</title>
        <authorList>
            <person name="Gan P."/>
            <person name="Tsushima A."/>
            <person name="Hiroyama R."/>
            <person name="Narusaka M."/>
            <person name="Takano Y."/>
            <person name="Narusaka Y."/>
            <person name="Kawaradani M."/>
            <person name="Damm U."/>
            <person name="Shirasu K."/>
        </authorList>
    </citation>
    <scope>NUCLEOTIDE SEQUENCE [LARGE SCALE GENOMIC DNA]</scope>
    <source>
        <strain evidence="4 5">PG-2018a</strain>
    </source>
</reference>
<comment type="caution">
    <text evidence="4">The sequence shown here is derived from an EMBL/GenBank/DDBJ whole genome shotgun (WGS) entry which is preliminary data.</text>
</comment>
<dbReference type="PRINTS" id="PR00413">
    <property type="entry name" value="HADHALOGNASE"/>
</dbReference>
<dbReference type="OrthoDB" id="444127at2759"/>
<accession>A0A5Q4BHX6</accession>
<keyword evidence="2" id="KW-0378">Hydrolase</keyword>